<dbReference type="Proteomes" id="UP000199524">
    <property type="component" value="Chromosome I"/>
</dbReference>
<dbReference type="AlphaFoldDB" id="A0A1H1YF44"/>
<name>A0A1H1YF44_9PSED</name>
<proteinExistence type="predicted"/>
<gene>
    <name evidence="1" type="ORF">SAMN05216598_4373</name>
</gene>
<protein>
    <submittedName>
        <fullName evidence="1">Uncharacterized protein</fullName>
    </submittedName>
</protein>
<keyword evidence="2" id="KW-1185">Reference proteome</keyword>
<dbReference type="RefSeq" id="WP_016981733.1">
    <property type="nucleotide sequence ID" value="NZ_LT629777.1"/>
</dbReference>
<reference evidence="2" key="1">
    <citation type="submission" date="2016-10" db="EMBL/GenBank/DDBJ databases">
        <authorList>
            <person name="Varghese N."/>
            <person name="Submissions S."/>
        </authorList>
    </citation>
    <scope>NUCLEOTIDE SEQUENCE [LARGE SCALE GENOMIC DNA]</scope>
    <source>
        <strain evidence="2">ATCC 23835</strain>
    </source>
</reference>
<accession>A0A1H1YF44</accession>
<sequence length="59" mass="6395">MHISFDLNHNDREALLRHCKEFVPASGDARENARLADALEALAEALMADDEAATAQGVC</sequence>
<organism evidence="1 2">
    <name type="scientific">Pseudomonas asplenii</name>
    <dbReference type="NCBI Taxonomy" id="53407"/>
    <lineage>
        <taxon>Bacteria</taxon>
        <taxon>Pseudomonadati</taxon>
        <taxon>Pseudomonadota</taxon>
        <taxon>Gammaproteobacteria</taxon>
        <taxon>Pseudomonadales</taxon>
        <taxon>Pseudomonadaceae</taxon>
        <taxon>Pseudomonas</taxon>
    </lineage>
</organism>
<dbReference type="EMBL" id="LT629777">
    <property type="protein sequence ID" value="SDT19656.1"/>
    <property type="molecule type" value="Genomic_DNA"/>
</dbReference>
<dbReference type="GeneID" id="300209270"/>
<evidence type="ECO:0000313" key="2">
    <source>
        <dbReference type="Proteomes" id="UP000199524"/>
    </source>
</evidence>
<evidence type="ECO:0000313" key="1">
    <source>
        <dbReference type="EMBL" id="SDT19656.1"/>
    </source>
</evidence>